<dbReference type="SUPFAM" id="SSF81321">
    <property type="entry name" value="Family A G protein-coupled receptor-like"/>
    <property type="match status" value="1"/>
</dbReference>
<organism evidence="1 2">
    <name type="scientific">Owenia fusiformis</name>
    <name type="common">Polychaete worm</name>
    <dbReference type="NCBI Taxonomy" id="6347"/>
    <lineage>
        <taxon>Eukaryota</taxon>
        <taxon>Metazoa</taxon>
        <taxon>Spiralia</taxon>
        <taxon>Lophotrochozoa</taxon>
        <taxon>Annelida</taxon>
        <taxon>Polychaeta</taxon>
        <taxon>Sedentaria</taxon>
        <taxon>Canalipalpata</taxon>
        <taxon>Sabellida</taxon>
        <taxon>Oweniida</taxon>
        <taxon>Oweniidae</taxon>
        <taxon>Owenia</taxon>
    </lineage>
</organism>
<dbReference type="Proteomes" id="UP000749559">
    <property type="component" value="Unassembled WGS sequence"/>
</dbReference>
<dbReference type="EMBL" id="CAIIXF020000002">
    <property type="protein sequence ID" value="CAH1776381.1"/>
    <property type="molecule type" value="Genomic_DNA"/>
</dbReference>
<proteinExistence type="predicted"/>
<evidence type="ECO:0000313" key="2">
    <source>
        <dbReference type="Proteomes" id="UP000749559"/>
    </source>
</evidence>
<sequence>MEMFFAVVNSTLMCSIAAMRIKIITSKFAVGTSPIVSKISLGCVAFSILYGVTCAICSVSPSIFSNHQGSSNNSKLPNLIDDEDHVSVSAKVYRKNKLITEFCSVSFGILVPSIITVLVYVNIILISKRRIAVMEYSSPVIENVTLSITGRRNINIAPLELPVSSNASNYDRSSFQNNPTNNIHPHQAKNAINNLATPHVHEHGRRFGLDIGKLKRLSTKRKSRGRDCNLVRSGQIKLDGPTVLSIQGESTLARSTLNEEQSFRSRSTVTRCKNNPRYRHYRKAVERSIIIIVHVFLFNLLYVALRIAGVTQKSEVLRCFATYIFLVGITIMPITFGILGKERRDIIKETVKKTSDRLSRFFAIRNPTVIPETITYIATPGSTPALLLSTIGEQAVEEDLTSNGPITCESQAKSVRTLSVNEFKKTYNTKSSALGRISQSELMKRRFRFLFSDIGTTASSDNIVGHSSRSIASTIRSRSRQGSIESRYPHTPGSKSIMSCLTVTPNISTPSNALSPMTPTYALSPMTPTYVLSPFRTSPGLSFLGTEYIPPNAWSEKHLQTFVSNVKGSPSFNT</sequence>
<comment type="caution">
    <text evidence="1">The sequence shown here is derived from an EMBL/GenBank/DDBJ whole genome shotgun (WGS) entry which is preliminary data.</text>
</comment>
<accession>A0A8J1TFM6</accession>
<protein>
    <submittedName>
        <fullName evidence="1">Uncharacterized protein</fullName>
    </submittedName>
</protein>
<keyword evidence="2" id="KW-1185">Reference proteome</keyword>
<gene>
    <name evidence="1" type="ORF">OFUS_LOCUS3560</name>
</gene>
<evidence type="ECO:0000313" key="1">
    <source>
        <dbReference type="EMBL" id="CAH1776381.1"/>
    </source>
</evidence>
<dbReference type="AlphaFoldDB" id="A0A8J1TFM6"/>
<reference evidence="1" key="1">
    <citation type="submission" date="2022-03" db="EMBL/GenBank/DDBJ databases">
        <authorList>
            <person name="Martin C."/>
        </authorList>
    </citation>
    <scope>NUCLEOTIDE SEQUENCE</scope>
</reference>
<name>A0A8J1TFM6_OWEFU</name>